<dbReference type="InterPro" id="IPR029044">
    <property type="entry name" value="Nucleotide-diphossugar_trans"/>
</dbReference>
<dbReference type="RefSeq" id="WP_345475355.1">
    <property type="nucleotide sequence ID" value="NZ_BAABHF010000065.1"/>
</dbReference>
<keyword evidence="2" id="KW-0328">Glycosyltransferase</keyword>
<dbReference type="InterPro" id="IPR050834">
    <property type="entry name" value="Glycosyltransf_2"/>
</dbReference>
<dbReference type="EMBL" id="BAABHF010000065">
    <property type="protein sequence ID" value="GAA4520001.1"/>
    <property type="molecule type" value="Genomic_DNA"/>
</dbReference>
<evidence type="ECO:0000259" key="4">
    <source>
        <dbReference type="Pfam" id="PF00535"/>
    </source>
</evidence>
<dbReference type="Pfam" id="PF00535">
    <property type="entry name" value="Glycos_transf_2"/>
    <property type="match status" value="1"/>
</dbReference>
<dbReference type="SUPFAM" id="SSF53448">
    <property type="entry name" value="Nucleotide-diphospho-sugar transferases"/>
    <property type="match status" value="1"/>
</dbReference>
<evidence type="ECO:0000313" key="6">
    <source>
        <dbReference type="Proteomes" id="UP001500503"/>
    </source>
</evidence>
<dbReference type="PANTHER" id="PTHR43685">
    <property type="entry name" value="GLYCOSYLTRANSFERASE"/>
    <property type="match status" value="1"/>
</dbReference>
<reference evidence="6" key="1">
    <citation type="journal article" date="2019" name="Int. J. Syst. Evol. Microbiol.">
        <title>The Global Catalogue of Microorganisms (GCM) 10K type strain sequencing project: providing services to taxonomists for standard genome sequencing and annotation.</title>
        <authorList>
            <consortium name="The Broad Institute Genomics Platform"/>
            <consortium name="The Broad Institute Genome Sequencing Center for Infectious Disease"/>
            <person name="Wu L."/>
            <person name="Ma J."/>
        </authorList>
    </citation>
    <scope>NUCLEOTIDE SEQUENCE [LARGE SCALE GENOMIC DNA]</scope>
    <source>
        <strain evidence="6">JCM 17933</strain>
    </source>
</reference>
<keyword evidence="3" id="KW-0808">Transferase</keyword>
<feature type="domain" description="Glycosyltransferase 2-like" evidence="4">
    <location>
        <begin position="6"/>
        <end position="163"/>
    </location>
</feature>
<gene>
    <name evidence="5" type="ORF">GCM10023191_096270</name>
</gene>
<dbReference type="InterPro" id="IPR001173">
    <property type="entry name" value="Glyco_trans_2-like"/>
</dbReference>
<name>A0ABP8R731_9ACTN</name>
<proteinExistence type="inferred from homology"/>
<dbReference type="Proteomes" id="UP001500503">
    <property type="component" value="Unassembled WGS sequence"/>
</dbReference>
<dbReference type="PANTHER" id="PTHR43685:SF5">
    <property type="entry name" value="GLYCOSYLTRANSFERASE EPSE-RELATED"/>
    <property type="match status" value="1"/>
</dbReference>
<keyword evidence="6" id="KW-1185">Reference proteome</keyword>
<evidence type="ECO:0000256" key="2">
    <source>
        <dbReference type="ARBA" id="ARBA00022676"/>
    </source>
</evidence>
<comment type="caution">
    <text evidence="5">The sequence shown here is derived from an EMBL/GenBank/DDBJ whole genome shotgun (WGS) entry which is preliminary data.</text>
</comment>
<comment type="similarity">
    <text evidence="1">Belongs to the glycosyltransferase 2 family.</text>
</comment>
<organism evidence="5 6">
    <name type="scientific">Actinoallomurus oryzae</name>
    <dbReference type="NCBI Taxonomy" id="502180"/>
    <lineage>
        <taxon>Bacteria</taxon>
        <taxon>Bacillati</taxon>
        <taxon>Actinomycetota</taxon>
        <taxon>Actinomycetes</taxon>
        <taxon>Streptosporangiales</taxon>
        <taxon>Thermomonosporaceae</taxon>
        <taxon>Actinoallomurus</taxon>
    </lineage>
</organism>
<sequence>MASRVTVVIATRNRRDELAHTLRRLRALPDRPEIIVVDNASADGTAEAVRREFPGVRVLALRRNLGAVARNLGVEEAHTPYVAFSDDDSWWEPGALDTAAGLFDAHPRLGLIAGRPLVGDERRPDPIAGRMADSPLPPDDRLPGPAVLGFLGCAAIVRRAAYLEVGGYSEVLFFVGEERLLAYDLAAAGWGLSYVSSVVAVHRPSPVRDTPERRRGLEMRNEVLTAWLRRPVPLALARSLRLAGRSVTSTAARSAWPSALVRLPAALRDRRRLPEPVERHARLLESVERHARSLETV</sequence>
<dbReference type="Gene3D" id="3.90.550.10">
    <property type="entry name" value="Spore Coat Polysaccharide Biosynthesis Protein SpsA, Chain A"/>
    <property type="match status" value="1"/>
</dbReference>
<evidence type="ECO:0000256" key="3">
    <source>
        <dbReference type="ARBA" id="ARBA00022679"/>
    </source>
</evidence>
<evidence type="ECO:0000313" key="5">
    <source>
        <dbReference type="EMBL" id="GAA4520001.1"/>
    </source>
</evidence>
<accession>A0ABP8R731</accession>
<protein>
    <submittedName>
        <fullName evidence="5">Glycosyltransferase</fullName>
    </submittedName>
</protein>
<evidence type="ECO:0000256" key="1">
    <source>
        <dbReference type="ARBA" id="ARBA00006739"/>
    </source>
</evidence>